<accession>A0A061B356</accession>
<organism evidence="1">
    <name type="scientific">Cyberlindnera fabianii</name>
    <name type="common">Yeast</name>
    <name type="synonym">Hansenula fabianii</name>
    <dbReference type="NCBI Taxonomy" id="36022"/>
    <lineage>
        <taxon>Eukaryota</taxon>
        <taxon>Fungi</taxon>
        <taxon>Dikarya</taxon>
        <taxon>Ascomycota</taxon>
        <taxon>Saccharomycotina</taxon>
        <taxon>Saccharomycetes</taxon>
        <taxon>Phaffomycetales</taxon>
        <taxon>Phaffomycetaceae</taxon>
        <taxon>Cyberlindnera</taxon>
    </lineage>
</organism>
<protein>
    <submittedName>
        <fullName evidence="1">CYFA0S13e00452g1_1</fullName>
    </submittedName>
</protein>
<proteinExistence type="predicted"/>
<reference evidence="1" key="1">
    <citation type="journal article" date="2014" name="Genome Announc.">
        <title>Genome sequence of the yeast Cyberlindnera fabianii (Hansenula fabianii).</title>
        <authorList>
            <person name="Freel K.C."/>
            <person name="Sarilar V."/>
            <person name="Neuveglise C."/>
            <person name="Devillers H."/>
            <person name="Friedrich A."/>
            <person name="Schacherer J."/>
        </authorList>
    </citation>
    <scope>NUCLEOTIDE SEQUENCE</scope>
    <source>
        <strain evidence="1">YJS4271</strain>
    </source>
</reference>
<evidence type="ECO:0000313" key="1">
    <source>
        <dbReference type="EMBL" id="CDR43900.1"/>
    </source>
</evidence>
<name>A0A061B356_CYBFA</name>
<sequence length="233" mass="26800">MTTEQLPTYEQSVTLCFPPPDYSTVAAVSTQSPFHHLYTSPSLNVHPVIINSNDDLTNVSFNSYHSMTEAEINNLYTAVVIALDDKIKQIELNTSFIEKRLRTRTPNHYVRRMRDSTISDFKKIESKIQRDLKCLDSIFNELIFQNSCFIEADASVAIIQVKLDQSTTKQEKSKYINQLMDNMKIRGEVVCNIEKIQTHLGIITSDDDVSYVLKERAKVYNDAKELVRRQSRV</sequence>
<dbReference type="AlphaFoldDB" id="A0A061B356"/>
<dbReference type="EMBL" id="LK052898">
    <property type="protein sequence ID" value="CDR43900.1"/>
    <property type="molecule type" value="Genomic_DNA"/>
</dbReference>
<gene>
    <name evidence="1" type="ORF">CYFA0S_13e00452g</name>
</gene>
<dbReference type="OrthoDB" id="3979777at2759"/>